<feature type="compositionally biased region" description="Low complexity" evidence="3">
    <location>
        <begin position="1053"/>
        <end position="1063"/>
    </location>
</feature>
<gene>
    <name evidence="7" type="ORF">VM1G_02926</name>
</gene>
<feature type="compositionally biased region" description="Acidic residues" evidence="3">
    <location>
        <begin position="1064"/>
        <end position="1073"/>
    </location>
</feature>
<dbReference type="PROSITE" id="PS50206">
    <property type="entry name" value="RHODANESE_3"/>
    <property type="match status" value="1"/>
</dbReference>
<dbReference type="SMART" id="SM00450">
    <property type="entry name" value="RHOD"/>
    <property type="match status" value="1"/>
</dbReference>
<feature type="compositionally biased region" description="Low complexity" evidence="3">
    <location>
        <begin position="1141"/>
        <end position="1152"/>
    </location>
</feature>
<name>A0A194VTQ8_CYTMA</name>
<feature type="compositionally biased region" description="Polar residues" evidence="3">
    <location>
        <begin position="74"/>
        <end position="106"/>
    </location>
</feature>
<dbReference type="InterPro" id="IPR000387">
    <property type="entry name" value="Tyr_Pase_dom"/>
</dbReference>
<feature type="compositionally biased region" description="Polar residues" evidence="3">
    <location>
        <begin position="903"/>
        <end position="919"/>
    </location>
</feature>
<keyword evidence="8" id="KW-1185">Reference proteome</keyword>
<feature type="compositionally biased region" description="Polar residues" evidence="3">
    <location>
        <begin position="808"/>
        <end position="833"/>
    </location>
</feature>
<dbReference type="InterPro" id="IPR029021">
    <property type="entry name" value="Prot-tyrosine_phosphatase-like"/>
</dbReference>
<dbReference type="PROSITE" id="PS50055">
    <property type="entry name" value="TYR_PHOSPHATASE_PTP"/>
    <property type="match status" value="1"/>
</dbReference>
<evidence type="ECO:0000313" key="8">
    <source>
        <dbReference type="Proteomes" id="UP000078559"/>
    </source>
</evidence>
<dbReference type="InterPro" id="IPR050348">
    <property type="entry name" value="Protein-Tyr_Phosphatase"/>
</dbReference>
<feature type="region of interest" description="Disordered" evidence="3">
    <location>
        <begin position="1140"/>
        <end position="1162"/>
    </location>
</feature>
<dbReference type="Pfam" id="PF00581">
    <property type="entry name" value="Rhodanese"/>
    <property type="match status" value="1"/>
</dbReference>
<dbReference type="InterPro" id="IPR000242">
    <property type="entry name" value="PTP_cat"/>
</dbReference>
<dbReference type="Gene3D" id="3.90.190.10">
    <property type="entry name" value="Protein tyrosine phosphatase superfamily"/>
    <property type="match status" value="1"/>
</dbReference>
<dbReference type="PANTHER" id="PTHR19134">
    <property type="entry name" value="RECEPTOR-TYPE TYROSINE-PROTEIN PHOSPHATASE"/>
    <property type="match status" value="1"/>
</dbReference>
<dbReference type="Proteomes" id="UP000078559">
    <property type="component" value="Chromosome 3"/>
</dbReference>
<feature type="region of interest" description="Disordered" evidence="3">
    <location>
        <begin position="903"/>
        <end position="939"/>
    </location>
</feature>
<dbReference type="OrthoDB" id="6058203at2759"/>
<protein>
    <recommendedName>
        <fullName evidence="2">protein-tyrosine-phosphatase</fullName>
        <ecNumber evidence="2">3.1.3.48</ecNumber>
    </recommendedName>
</protein>
<organism evidence="7 8">
    <name type="scientific">Cytospora mali</name>
    <name type="common">Apple Valsa canker fungus</name>
    <name type="synonym">Valsa mali</name>
    <dbReference type="NCBI Taxonomy" id="578113"/>
    <lineage>
        <taxon>Eukaryota</taxon>
        <taxon>Fungi</taxon>
        <taxon>Dikarya</taxon>
        <taxon>Ascomycota</taxon>
        <taxon>Pezizomycotina</taxon>
        <taxon>Sordariomycetes</taxon>
        <taxon>Sordariomycetidae</taxon>
        <taxon>Diaporthales</taxon>
        <taxon>Cytosporaceae</taxon>
        <taxon>Cytospora</taxon>
    </lineage>
</organism>
<dbReference type="SMART" id="SM00194">
    <property type="entry name" value="PTPc"/>
    <property type="match status" value="1"/>
</dbReference>
<feature type="compositionally biased region" description="Polar residues" evidence="3">
    <location>
        <begin position="137"/>
        <end position="146"/>
    </location>
</feature>
<feature type="region of interest" description="Disordered" evidence="3">
    <location>
        <begin position="1"/>
        <end position="146"/>
    </location>
</feature>
<dbReference type="FunFam" id="3.40.250.10:FF:000051">
    <property type="entry name" value="Protein tyrosine phosphatase (Pyp1), putative"/>
    <property type="match status" value="1"/>
</dbReference>
<proteinExistence type="inferred from homology"/>
<feature type="domain" description="Rhodanese" evidence="6">
    <location>
        <begin position="395"/>
        <end position="511"/>
    </location>
</feature>
<feature type="domain" description="Tyrosine-protein phosphatase" evidence="4">
    <location>
        <begin position="656"/>
        <end position="1116"/>
    </location>
</feature>
<evidence type="ECO:0000256" key="3">
    <source>
        <dbReference type="SAM" id="MobiDB-lite"/>
    </source>
</evidence>
<evidence type="ECO:0000256" key="2">
    <source>
        <dbReference type="ARBA" id="ARBA00013064"/>
    </source>
</evidence>
<dbReference type="GO" id="GO:0004725">
    <property type="term" value="F:protein tyrosine phosphatase activity"/>
    <property type="evidence" value="ECO:0007669"/>
    <property type="project" value="UniProtKB-EC"/>
</dbReference>
<evidence type="ECO:0000313" key="7">
    <source>
        <dbReference type="EMBL" id="KUI67195.1"/>
    </source>
</evidence>
<dbReference type="CDD" id="cd01446">
    <property type="entry name" value="DSP_MapKP"/>
    <property type="match status" value="1"/>
</dbReference>
<dbReference type="Gene3D" id="3.40.250.10">
    <property type="entry name" value="Rhodanese-like domain"/>
    <property type="match status" value="1"/>
</dbReference>
<evidence type="ECO:0000256" key="1">
    <source>
        <dbReference type="ARBA" id="ARBA00009649"/>
    </source>
</evidence>
<dbReference type="InterPro" id="IPR003595">
    <property type="entry name" value="Tyr_Pase_cat"/>
</dbReference>
<dbReference type="PROSITE" id="PS50056">
    <property type="entry name" value="TYR_PHOSPHATASE_2"/>
    <property type="match status" value="1"/>
</dbReference>
<evidence type="ECO:0000259" key="4">
    <source>
        <dbReference type="PROSITE" id="PS50055"/>
    </source>
</evidence>
<feature type="compositionally biased region" description="Basic and acidic residues" evidence="3">
    <location>
        <begin position="1021"/>
        <end position="1030"/>
    </location>
</feature>
<dbReference type="PROSITE" id="PS00383">
    <property type="entry name" value="TYR_PHOSPHATASE_1"/>
    <property type="match status" value="1"/>
</dbReference>
<dbReference type="SUPFAM" id="SSF52799">
    <property type="entry name" value="(Phosphotyrosine protein) phosphatases II"/>
    <property type="match status" value="1"/>
</dbReference>
<accession>A0A194VTQ8</accession>
<evidence type="ECO:0000259" key="6">
    <source>
        <dbReference type="PROSITE" id="PS50206"/>
    </source>
</evidence>
<dbReference type="Pfam" id="PF00102">
    <property type="entry name" value="Y_phosphatase"/>
    <property type="match status" value="3"/>
</dbReference>
<dbReference type="InterPro" id="IPR016130">
    <property type="entry name" value="Tyr_Pase_AS"/>
</dbReference>
<feature type="compositionally biased region" description="Basic and acidic residues" evidence="3">
    <location>
        <begin position="1"/>
        <end position="14"/>
    </location>
</feature>
<sequence>MKSIRKHDGHDPARRGRKPRSRPNPLLQVCAISQRRANPRSRIMSPPEPRTTSERGTPTVYYNMKTARPPPASKSHTAHTFPSNSVSHARSQSNGHSKTAGTSASPMASPRGTLSLGNPCPPKLSPSVAPRHHLSTPVAQASAQEVRTPSPNYFGIHVESVDAHESGAIPQDRSSPSTSSVKSFGAAIPKQMALDANPDFEAFKRQADANRGRSSFNLGSSHFAGTTPFSLGSGAAIARPRAARWHTHDNNTATTPMLLTRTGSLAAEGTSRSKDAIPERMDVDNASINTHDSAYVSADSKRSSDASLNPPNLLNGARFESPSHFESPFDKRTGLSKVDDRHPRLSLMHDKAEPPSPDPERFVKARAGTLPEVSEPSGPGMVSPTQLKELLDCPSKDHVLLLDLRVSPQYAQSRIKGALNLCIPTTLLKRATFNLQKLQQTFQADSDQEAFARWRDMKHLVVYDAFSSEKRDAVSAMNTIKKFTNEGYAGQCFILRGGFNAFSAAYPALIDHGYTAEPKAGRPTLSLPGAAGAGHDMGRPSVAPVIGGVMLPATTNAANPFFANIRQNQDLVDGVGQMDVKVPQGTDMEALPRWLREAADAADHGKKVSDKFLNIELAEQSRMKGAYSYLNPGTAVGTGHEAAEKVQLSGIEKGGKNRYKDILPFEHARVRLEGKPDGACDYVNASHIKATRSHKRYIASQGPLPATFEDFWSVIWDQDVRVIVMLTAESEGGQLKCHPYWKDREFGPIKLRALSEKKVSLDIDKHHTQSTMATESSEFNNASAAAPQQEDAFGFGAAAAELSRRRANTTTTLDNSPQQSQAKTTTNNPSNSEAPYAIIRKFALSHSAHPFAPIREITHLHYPSWPDFGTPAQPSHLLALVDLANVMQRSSLPVDVASAFAQSPRQSELSSQENASTSSPKKRTRAQSGMPLSWWEEPESDQAARPMLVHCSAGCGRTGTFCTVDSVIDMLKRQRMRNIKKANANIEKKVRGHKLQPPPQRSDTDGDVTMAGLSFVQGSVRRGEEKHDPFDDAISPGTAAPPKSPPFPDVTMASPSPARSISSSDEEEDSYIDSSWIDDDTIDLITSTVSDFRCQRLSMVQTLRQFVLCYETVTEWVWRLQECGGPAGSVIGAPGTGAGGTAAMRARGRSGTVAHIGQHSSK</sequence>
<feature type="compositionally biased region" description="Basic and acidic residues" evidence="3">
    <location>
        <begin position="321"/>
        <end position="337"/>
    </location>
</feature>
<dbReference type="EC" id="3.1.3.48" evidence="2"/>
<feature type="region of interest" description="Disordered" evidence="3">
    <location>
        <begin position="296"/>
        <end position="337"/>
    </location>
</feature>
<feature type="domain" description="Tyrosine specific protein phosphatases" evidence="5">
    <location>
        <begin position="939"/>
        <end position="992"/>
    </location>
</feature>
<dbReference type="SUPFAM" id="SSF52821">
    <property type="entry name" value="Rhodanese/Cell cycle control phosphatase"/>
    <property type="match status" value="1"/>
</dbReference>
<feature type="region of interest" description="Disordered" evidence="3">
    <location>
        <begin position="807"/>
        <end position="833"/>
    </location>
</feature>
<evidence type="ECO:0000259" key="5">
    <source>
        <dbReference type="PROSITE" id="PS50056"/>
    </source>
</evidence>
<dbReference type="EMBL" id="CM003100">
    <property type="protein sequence ID" value="KUI67195.1"/>
    <property type="molecule type" value="Genomic_DNA"/>
</dbReference>
<feature type="region of interest" description="Disordered" evidence="3">
    <location>
        <begin position="1019"/>
        <end position="1073"/>
    </location>
</feature>
<dbReference type="InterPro" id="IPR036873">
    <property type="entry name" value="Rhodanese-like_dom_sf"/>
</dbReference>
<reference evidence="7" key="1">
    <citation type="submission" date="2014-12" db="EMBL/GenBank/DDBJ databases">
        <title>Genome Sequence of Valsa Canker Pathogens Uncovers a Specific Adaption of Colonization on Woody Bark.</title>
        <authorList>
            <person name="Yin Z."/>
            <person name="Liu H."/>
            <person name="Gao X."/>
            <person name="Li Z."/>
            <person name="Song N."/>
            <person name="Ke X."/>
            <person name="Dai Q."/>
            <person name="Wu Y."/>
            <person name="Sun Y."/>
            <person name="Xu J.-R."/>
            <person name="Kang Z.K."/>
            <person name="Wang L."/>
            <person name="Huang L."/>
        </authorList>
    </citation>
    <scope>NUCLEOTIDE SEQUENCE [LARGE SCALE GENOMIC DNA]</scope>
    <source>
        <strain evidence="7">03-8</strain>
    </source>
</reference>
<dbReference type="PANTHER" id="PTHR19134:SF561">
    <property type="entry name" value="PROTEIN TYROSINE PHOSPHATASE 36E, ISOFORM A"/>
    <property type="match status" value="1"/>
</dbReference>
<dbReference type="SMART" id="SM00404">
    <property type="entry name" value="PTPc_motif"/>
    <property type="match status" value="1"/>
</dbReference>
<dbReference type="PRINTS" id="PR00700">
    <property type="entry name" value="PRTYPHPHTASE"/>
</dbReference>
<dbReference type="InterPro" id="IPR001763">
    <property type="entry name" value="Rhodanese-like_dom"/>
</dbReference>
<comment type="similarity">
    <text evidence="1">Belongs to the protein-tyrosine phosphatase family. Non-receptor class subfamily.</text>
</comment>
<dbReference type="AlphaFoldDB" id="A0A194VTQ8"/>